<keyword evidence="1" id="KW-0732">Signal</keyword>
<dbReference type="AlphaFoldDB" id="A0A3E1KAT0"/>
<reference evidence="2 3" key="1">
    <citation type="submission" date="2018-08" db="EMBL/GenBank/DDBJ databases">
        <title>Wenzhouxiangella salilacus sp. nov., a novel bacterium isolated from a saline lake in Xinjiang Province, China.</title>
        <authorList>
            <person name="Han S."/>
        </authorList>
    </citation>
    <scope>NUCLEOTIDE SEQUENCE [LARGE SCALE GENOMIC DNA]</scope>
    <source>
        <strain evidence="2 3">XDB06</strain>
    </source>
</reference>
<keyword evidence="3" id="KW-1185">Reference proteome</keyword>
<dbReference type="RefSeq" id="WP_116650136.1">
    <property type="nucleotide sequence ID" value="NZ_QUZK01000022.1"/>
</dbReference>
<evidence type="ECO:0000313" key="2">
    <source>
        <dbReference type="EMBL" id="RFF31288.1"/>
    </source>
</evidence>
<evidence type="ECO:0000256" key="1">
    <source>
        <dbReference type="SAM" id="SignalP"/>
    </source>
</evidence>
<feature type="signal peptide" evidence="1">
    <location>
        <begin position="1"/>
        <end position="29"/>
    </location>
</feature>
<organism evidence="2 3">
    <name type="scientific">Wenzhouxiangella sediminis</name>
    <dbReference type="NCBI Taxonomy" id="1792836"/>
    <lineage>
        <taxon>Bacteria</taxon>
        <taxon>Pseudomonadati</taxon>
        <taxon>Pseudomonadota</taxon>
        <taxon>Gammaproteobacteria</taxon>
        <taxon>Chromatiales</taxon>
        <taxon>Wenzhouxiangellaceae</taxon>
        <taxon>Wenzhouxiangella</taxon>
    </lineage>
</organism>
<protein>
    <submittedName>
        <fullName evidence="2">Uncharacterized protein</fullName>
    </submittedName>
</protein>
<sequence>MSRYRWLSRLFFCSTLLTLLASAAAPAPAQDSEYCPGPVRSTDTLTARVSAENNSRGDLLVLLDTDEDDGPEHALHGATRQSAELASAVEKIQNLSGPARVSLMFRTSAGPSAFEIGVDQDGADPIRMLTGPSECFPEETDTDLWLTGLAHYALSSFEPLARSRVEGLRQASLLR</sequence>
<proteinExistence type="predicted"/>
<comment type="caution">
    <text evidence="2">The sequence shown here is derived from an EMBL/GenBank/DDBJ whole genome shotgun (WGS) entry which is preliminary data.</text>
</comment>
<feature type="chain" id="PRO_5017674612" evidence="1">
    <location>
        <begin position="30"/>
        <end position="175"/>
    </location>
</feature>
<name>A0A3E1KAT0_9GAMM</name>
<dbReference type="EMBL" id="QUZK01000022">
    <property type="protein sequence ID" value="RFF31288.1"/>
    <property type="molecule type" value="Genomic_DNA"/>
</dbReference>
<dbReference type="Proteomes" id="UP000260351">
    <property type="component" value="Unassembled WGS sequence"/>
</dbReference>
<accession>A0A3E1KAT0</accession>
<evidence type="ECO:0000313" key="3">
    <source>
        <dbReference type="Proteomes" id="UP000260351"/>
    </source>
</evidence>
<gene>
    <name evidence="2" type="ORF">DZC52_05610</name>
</gene>